<proteinExistence type="predicted"/>
<evidence type="ECO:0000313" key="1">
    <source>
        <dbReference type="EMBL" id="KAK2766436.1"/>
    </source>
</evidence>
<reference evidence="1" key="1">
    <citation type="submission" date="2023-02" db="EMBL/GenBank/DDBJ databases">
        <title>Colletotrichum kahawae CIFC_Que2 genome sequencing and assembly.</title>
        <authorList>
            <person name="Baroncelli R."/>
        </authorList>
    </citation>
    <scope>NUCLEOTIDE SEQUENCE</scope>
    <source>
        <strain evidence="1">CIFC_Que2</strain>
    </source>
</reference>
<accession>A0AAD9YKF2</accession>
<organism evidence="1 2">
    <name type="scientific">Colletotrichum kahawae</name>
    <name type="common">Coffee berry disease fungus</name>
    <dbReference type="NCBI Taxonomy" id="34407"/>
    <lineage>
        <taxon>Eukaryota</taxon>
        <taxon>Fungi</taxon>
        <taxon>Dikarya</taxon>
        <taxon>Ascomycota</taxon>
        <taxon>Pezizomycotina</taxon>
        <taxon>Sordariomycetes</taxon>
        <taxon>Hypocreomycetidae</taxon>
        <taxon>Glomerellales</taxon>
        <taxon>Glomerellaceae</taxon>
        <taxon>Colletotrichum</taxon>
        <taxon>Colletotrichum gloeosporioides species complex</taxon>
    </lineage>
</organism>
<sequence>MQKVSMVPGKGSTGGDCGLWWVCGGVDGGWSWANQYDVVPYSGPCTGPRCPWWCPWWCPWAGGVTVIGQAFQSCTISCPPPWLLGLSPRAFWLLGRSYAVGWPG</sequence>
<name>A0AAD9YKF2_COLKA</name>
<dbReference type="EMBL" id="VYYT01000124">
    <property type="protein sequence ID" value="KAK2766436.1"/>
    <property type="molecule type" value="Genomic_DNA"/>
</dbReference>
<dbReference type="Proteomes" id="UP001281614">
    <property type="component" value="Unassembled WGS sequence"/>
</dbReference>
<protein>
    <submittedName>
        <fullName evidence="1">Uncharacterized protein</fullName>
    </submittedName>
</protein>
<gene>
    <name evidence="1" type="ORF">CKAH01_04719</name>
</gene>
<comment type="caution">
    <text evidence="1">The sequence shown here is derived from an EMBL/GenBank/DDBJ whole genome shotgun (WGS) entry which is preliminary data.</text>
</comment>
<evidence type="ECO:0000313" key="2">
    <source>
        <dbReference type="Proteomes" id="UP001281614"/>
    </source>
</evidence>
<keyword evidence="2" id="KW-1185">Reference proteome</keyword>
<dbReference type="AlphaFoldDB" id="A0AAD9YKF2"/>